<evidence type="ECO:0000256" key="1">
    <source>
        <dbReference type="SAM" id="SignalP"/>
    </source>
</evidence>
<evidence type="ECO:0000313" key="3">
    <source>
        <dbReference type="Proteomes" id="UP000053257"/>
    </source>
</evidence>
<proteinExistence type="predicted"/>
<dbReference type="EMBL" id="KN840631">
    <property type="protein sequence ID" value="KIP03149.1"/>
    <property type="molecule type" value="Genomic_DNA"/>
</dbReference>
<evidence type="ECO:0008006" key="4">
    <source>
        <dbReference type="Google" id="ProtNLM"/>
    </source>
</evidence>
<dbReference type="Proteomes" id="UP000053257">
    <property type="component" value="Unassembled WGS sequence"/>
</dbReference>
<dbReference type="AlphaFoldDB" id="A0A0C3NES6"/>
<reference evidence="2 3" key="1">
    <citation type="journal article" date="2014" name="PLoS Genet.">
        <title>Analysis of the Phlebiopsis gigantea genome, transcriptome and secretome provides insight into its pioneer colonization strategies of wood.</title>
        <authorList>
            <person name="Hori C."/>
            <person name="Ishida T."/>
            <person name="Igarashi K."/>
            <person name="Samejima M."/>
            <person name="Suzuki H."/>
            <person name="Master E."/>
            <person name="Ferreira P."/>
            <person name="Ruiz-Duenas F.J."/>
            <person name="Held B."/>
            <person name="Canessa P."/>
            <person name="Larrondo L.F."/>
            <person name="Schmoll M."/>
            <person name="Druzhinina I.S."/>
            <person name="Kubicek C.P."/>
            <person name="Gaskell J.A."/>
            <person name="Kersten P."/>
            <person name="St John F."/>
            <person name="Glasner J."/>
            <person name="Sabat G."/>
            <person name="Splinter BonDurant S."/>
            <person name="Syed K."/>
            <person name="Yadav J."/>
            <person name="Mgbeahuruike A.C."/>
            <person name="Kovalchuk A."/>
            <person name="Asiegbu F.O."/>
            <person name="Lackner G."/>
            <person name="Hoffmeister D."/>
            <person name="Rencoret J."/>
            <person name="Gutierrez A."/>
            <person name="Sun H."/>
            <person name="Lindquist E."/>
            <person name="Barry K."/>
            <person name="Riley R."/>
            <person name="Grigoriev I.V."/>
            <person name="Henrissat B."/>
            <person name="Kues U."/>
            <person name="Berka R.M."/>
            <person name="Martinez A.T."/>
            <person name="Covert S.F."/>
            <person name="Blanchette R.A."/>
            <person name="Cullen D."/>
        </authorList>
    </citation>
    <scope>NUCLEOTIDE SEQUENCE [LARGE SCALE GENOMIC DNA]</scope>
    <source>
        <strain evidence="2 3">11061_1 CR5-6</strain>
    </source>
</reference>
<feature type="signal peptide" evidence="1">
    <location>
        <begin position="1"/>
        <end position="20"/>
    </location>
</feature>
<organism evidence="2 3">
    <name type="scientific">Phlebiopsis gigantea (strain 11061_1 CR5-6)</name>
    <name type="common">White-rot fungus</name>
    <name type="synonym">Peniophora gigantea</name>
    <dbReference type="NCBI Taxonomy" id="745531"/>
    <lineage>
        <taxon>Eukaryota</taxon>
        <taxon>Fungi</taxon>
        <taxon>Dikarya</taxon>
        <taxon>Basidiomycota</taxon>
        <taxon>Agaricomycotina</taxon>
        <taxon>Agaricomycetes</taxon>
        <taxon>Polyporales</taxon>
        <taxon>Phanerochaetaceae</taxon>
        <taxon>Phlebiopsis</taxon>
    </lineage>
</organism>
<evidence type="ECO:0000313" key="2">
    <source>
        <dbReference type="EMBL" id="KIP03149.1"/>
    </source>
</evidence>
<keyword evidence="1" id="KW-0732">Signal</keyword>
<protein>
    <recommendedName>
        <fullName evidence="4">Secreted protein</fullName>
    </recommendedName>
</protein>
<keyword evidence="3" id="KW-1185">Reference proteome</keyword>
<sequence length="89" mass="9908">MTRIAALTVVAAITSPAAIAAGTVRKAASSWYRGQRDTKIVWEKIVVSWSLSLSRHQMFMQLGHIIVRHSICLSAVWLRKLEETNGFAL</sequence>
<accession>A0A0C3NES6</accession>
<name>A0A0C3NES6_PHLG1</name>
<dbReference type="HOGENOM" id="CLU_2455492_0_0_1"/>
<feature type="chain" id="PRO_5002167533" description="Secreted protein" evidence="1">
    <location>
        <begin position="21"/>
        <end position="89"/>
    </location>
</feature>
<gene>
    <name evidence="2" type="ORF">PHLGIDRAFT_20305</name>
</gene>